<keyword evidence="2" id="KW-1185">Reference proteome</keyword>
<dbReference type="RefSeq" id="XP_027612645.1">
    <property type="nucleotide sequence ID" value="XM_027756844.1"/>
</dbReference>
<dbReference type="GeneID" id="38778649"/>
<organism evidence="1 2">
    <name type="scientific">Sparassis crispa</name>
    <dbReference type="NCBI Taxonomy" id="139825"/>
    <lineage>
        <taxon>Eukaryota</taxon>
        <taxon>Fungi</taxon>
        <taxon>Dikarya</taxon>
        <taxon>Basidiomycota</taxon>
        <taxon>Agaricomycotina</taxon>
        <taxon>Agaricomycetes</taxon>
        <taxon>Polyporales</taxon>
        <taxon>Sparassidaceae</taxon>
        <taxon>Sparassis</taxon>
    </lineage>
</organism>
<name>A0A401GHT3_9APHY</name>
<accession>A0A401GHT3</accession>
<reference evidence="1 2" key="1">
    <citation type="journal article" date="2018" name="Sci. Rep.">
        <title>Genome sequence of the cauliflower mushroom Sparassis crispa (Hanabiratake) and its association with beneficial usage.</title>
        <authorList>
            <person name="Kiyama R."/>
            <person name="Furutani Y."/>
            <person name="Kawaguchi K."/>
            <person name="Nakanishi T."/>
        </authorList>
    </citation>
    <scope>NUCLEOTIDE SEQUENCE [LARGE SCALE GENOMIC DNA]</scope>
</reference>
<comment type="caution">
    <text evidence="1">The sequence shown here is derived from an EMBL/GenBank/DDBJ whole genome shotgun (WGS) entry which is preliminary data.</text>
</comment>
<proteinExistence type="predicted"/>
<protein>
    <submittedName>
        <fullName evidence="1">Uncharacterized protein</fullName>
    </submittedName>
</protein>
<evidence type="ECO:0000313" key="1">
    <source>
        <dbReference type="EMBL" id="GBE81732.1"/>
    </source>
</evidence>
<gene>
    <name evidence="1" type="ORF">SCP_0401030</name>
</gene>
<dbReference type="AlphaFoldDB" id="A0A401GHT3"/>
<dbReference type="Proteomes" id="UP000287166">
    <property type="component" value="Unassembled WGS sequence"/>
</dbReference>
<evidence type="ECO:0000313" key="2">
    <source>
        <dbReference type="Proteomes" id="UP000287166"/>
    </source>
</evidence>
<sequence>MRKGLASEENSKRSSISSTRLSIFPRPLVRAAAATYGERLAYAQNTWCSLASKLLSMGKGTLLCRYPFISLASW</sequence>
<dbReference type="InParanoid" id="A0A401GHT3"/>
<dbReference type="EMBL" id="BFAD01000004">
    <property type="protein sequence ID" value="GBE81732.1"/>
    <property type="molecule type" value="Genomic_DNA"/>
</dbReference>